<dbReference type="AlphaFoldDB" id="A0A4U9DFH4"/>
<protein>
    <submittedName>
        <fullName evidence="1">Uncharacterized protein</fullName>
    </submittedName>
</protein>
<proteinExistence type="predicted"/>
<dbReference type="EMBL" id="CABDVU010000001">
    <property type="protein sequence ID" value="VTN14873.1"/>
    <property type="molecule type" value="Genomic_DNA"/>
</dbReference>
<dbReference type="Proteomes" id="UP000339249">
    <property type="component" value="Unassembled WGS sequence"/>
</dbReference>
<accession>A0A4U9DFH4</accession>
<organism evidence="1 2">
    <name type="scientific">Raoultella terrigena</name>
    <name type="common">Klebsiella terrigena</name>
    <dbReference type="NCBI Taxonomy" id="577"/>
    <lineage>
        <taxon>Bacteria</taxon>
        <taxon>Pseudomonadati</taxon>
        <taxon>Pseudomonadota</taxon>
        <taxon>Gammaproteobacteria</taxon>
        <taxon>Enterobacterales</taxon>
        <taxon>Enterobacteriaceae</taxon>
        <taxon>Klebsiella/Raoultella group</taxon>
        <taxon>Raoultella</taxon>
    </lineage>
</organism>
<evidence type="ECO:0000313" key="1">
    <source>
        <dbReference type="EMBL" id="VTN14873.1"/>
    </source>
</evidence>
<name>A0A4U9DFH4_RAOTE</name>
<evidence type="ECO:0000313" key="2">
    <source>
        <dbReference type="Proteomes" id="UP000339249"/>
    </source>
</evidence>
<gene>
    <name evidence="1" type="ORF">NCTC9185_06941</name>
</gene>
<reference evidence="1 2" key="1">
    <citation type="submission" date="2019-04" db="EMBL/GenBank/DDBJ databases">
        <authorList>
            <consortium name="Pathogen Informatics"/>
        </authorList>
    </citation>
    <scope>NUCLEOTIDE SEQUENCE [LARGE SCALE GENOMIC DNA]</scope>
    <source>
        <strain evidence="1 2">NCTC9185</strain>
    </source>
</reference>
<sequence length="30" mass="3613">MLRMQIDDERVEVHWLQSDGRVITLCGKRK</sequence>